<dbReference type="PATRIC" id="fig|1114972.6.peg.495"/>
<reference evidence="8 9" key="1">
    <citation type="journal article" date="2015" name="Genome Announc.">
        <title>Expanding the biotechnology potential of lactobacilli through comparative genomics of 213 strains and associated genera.</title>
        <authorList>
            <person name="Sun Z."/>
            <person name="Harris H.M."/>
            <person name="McCann A."/>
            <person name="Guo C."/>
            <person name="Argimon S."/>
            <person name="Zhang W."/>
            <person name="Yang X."/>
            <person name="Jeffery I.B."/>
            <person name="Cooney J.C."/>
            <person name="Kagawa T.F."/>
            <person name="Liu W."/>
            <person name="Song Y."/>
            <person name="Salvetti E."/>
            <person name="Wrobel A."/>
            <person name="Rasinkangas P."/>
            <person name="Parkhill J."/>
            <person name="Rea M.C."/>
            <person name="O'Sullivan O."/>
            <person name="Ritari J."/>
            <person name="Douillard F.P."/>
            <person name="Paul Ross R."/>
            <person name="Yang R."/>
            <person name="Briner A.E."/>
            <person name="Felis G.E."/>
            <person name="de Vos W.M."/>
            <person name="Barrangou R."/>
            <person name="Klaenhammer T.R."/>
            <person name="Caufield P.W."/>
            <person name="Cui Y."/>
            <person name="Zhang H."/>
            <person name="O'Toole P.W."/>
        </authorList>
    </citation>
    <scope>NUCLEOTIDE SEQUENCE [LARGE SCALE GENOMIC DNA]</scope>
    <source>
        <strain evidence="8 9">DSM 15814</strain>
    </source>
</reference>
<feature type="domain" description="YjeF C-terminal" evidence="7">
    <location>
        <begin position="7"/>
        <end position="274"/>
    </location>
</feature>
<dbReference type="HAMAP" id="MF_01965">
    <property type="entry name" value="NADHX_dehydratase"/>
    <property type="match status" value="1"/>
</dbReference>
<keyword evidence="5 6" id="KW-0456">Lyase</keyword>
<feature type="binding site" evidence="6">
    <location>
        <position position="103"/>
    </location>
    <ligand>
        <name>(6S)-NADPHX</name>
        <dbReference type="ChEBI" id="CHEBI:64076"/>
    </ligand>
</feature>
<gene>
    <name evidence="6" type="primary">nnrD</name>
    <name evidence="8" type="ORF">FD35_GL000496</name>
</gene>
<dbReference type="SUPFAM" id="SSF53613">
    <property type="entry name" value="Ribokinase-like"/>
    <property type="match status" value="1"/>
</dbReference>
<protein>
    <recommendedName>
        <fullName evidence="6">ADP-dependent (S)-NAD(P)H-hydrate dehydratase</fullName>
        <ecNumber evidence="6">4.2.1.136</ecNumber>
    </recommendedName>
    <alternativeName>
        <fullName evidence="6">ADP-dependent NAD(P)HX dehydratase</fullName>
    </alternativeName>
</protein>
<dbReference type="InterPro" id="IPR029056">
    <property type="entry name" value="Ribokinase-like"/>
</dbReference>
<keyword evidence="3 6" id="KW-0521">NADP</keyword>
<dbReference type="PROSITE" id="PS01050">
    <property type="entry name" value="YJEF_C_2"/>
    <property type="match status" value="1"/>
</dbReference>
<dbReference type="PANTHER" id="PTHR12592:SF0">
    <property type="entry name" value="ATP-DEPENDENT (S)-NAD(P)H-HYDRATE DEHYDRATASE"/>
    <property type="match status" value="1"/>
</dbReference>
<evidence type="ECO:0000256" key="6">
    <source>
        <dbReference type="HAMAP-Rule" id="MF_01965"/>
    </source>
</evidence>
<evidence type="ECO:0000313" key="9">
    <source>
        <dbReference type="Proteomes" id="UP000051999"/>
    </source>
</evidence>
<dbReference type="eggNOG" id="COG0063">
    <property type="taxonomic scope" value="Bacteria"/>
</dbReference>
<comment type="subunit">
    <text evidence="6">Homotetramer.</text>
</comment>
<keyword evidence="1 6" id="KW-0547">Nucleotide-binding</keyword>
<feature type="binding site" evidence="6">
    <location>
        <begin position="188"/>
        <end position="192"/>
    </location>
    <ligand>
        <name>AMP</name>
        <dbReference type="ChEBI" id="CHEBI:456215"/>
    </ligand>
</feature>
<dbReference type="EMBL" id="AZFF01000001">
    <property type="protein sequence ID" value="KRL57475.1"/>
    <property type="molecule type" value="Genomic_DNA"/>
</dbReference>
<dbReference type="NCBIfam" id="TIGR00196">
    <property type="entry name" value="yjeF_cterm"/>
    <property type="match status" value="1"/>
</dbReference>
<dbReference type="GO" id="GO:0052855">
    <property type="term" value="F:ADP-dependent NAD(P)H-hydrate dehydratase activity"/>
    <property type="evidence" value="ECO:0007669"/>
    <property type="project" value="UniProtKB-UniRule"/>
</dbReference>
<dbReference type="GO" id="GO:0110051">
    <property type="term" value="P:metabolite repair"/>
    <property type="evidence" value="ECO:0007669"/>
    <property type="project" value="TreeGrafter"/>
</dbReference>
<evidence type="ECO:0000256" key="1">
    <source>
        <dbReference type="ARBA" id="ARBA00022741"/>
    </source>
</evidence>
<evidence type="ECO:0000256" key="4">
    <source>
        <dbReference type="ARBA" id="ARBA00023027"/>
    </source>
</evidence>
<dbReference type="PANTHER" id="PTHR12592">
    <property type="entry name" value="ATP-DEPENDENT (S)-NAD(P)H-HYDRATE DEHYDRATASE FAMILY MEMBER"/>
    <property type="match status" value="1"/>
</dbReference>
<comment type="catalytic activity">
    <reaction evidence="6">
        <text>(6S)-NADHX + ADP = AMP + phosphate + NADH + H(+)</text>
        <dbReference type="Rhea" id="RHEA:32223"/>
        <dbReference type="ChEBI" id="CHEBI:15378"/>
        <dbReference type="ChEBI" id="CHEBI:43474"/>
        <dbReference type="ChEBI" id="CHEBI:57945"/>
        <dbReference type="ChEBI" id="CHEBI:64074"/>
        <dbReference type="ChEBI" id="CHEBI:456215"/>
        <dbReference type="ChEBI" id="CHEBI:456216"/>
        <dbReference type="EC" id="4.2.1.136"/>
    </reaction>
</comment>
<dbReference type="InterPro" id="IPR000631">
    <property type="entry name" value="CARKD"/>
</dbReference>
<dbReference type="Proteomes" id="UP000051999">
    <property type="component" value="Unassembled WGS sequence"/>
</dbReference>
<evidence type="ECO:0000313" key="8">
    <source>
        <dbReference type="EMBL" id="KRL57475.1"/>
    </source>
</evidence>
<dbReference type="Gene3D" id="3.40.1190.20">
    <property type="match status" value="1"/>
</dbReference>
<evidence type="ECO:0000259" key="7">
    <source>
        <dbReference type="PROSITE" id="PS51383"/>
    </source>
</evidence>
<evidence type="ECO:0000256" key="2">
    <source>
        <dbReference type="ARBA" id="ARBA00022840"/>
    </source>
</evidence>
<dbReference type="PROSITE" id="PS01049">
    <property type="entry name" value="YJEF_C_1"/>
    <property type="match status" value="1"/>
</dbReference>
<dbReference type="EC" id="4.2.1.136" evidence="6"/>
<feature type="binding site" evidence="6">
    <location>
        <position position="42"/>
    </location>
    <ligand>
        <name>(6S)-NADPHX</name>
        <dbReference type="ChEBI" id="CHEBI:64076"/>
    </ligand>
</feature>
<feature type="binding site" evidence="6">
    <location>
        <position position="154"/>
    </location>
    <ligand>
        <name>(6S)-NADPHX</name>
        <dbReference type="ChEBI" id="CHEBI:64076"/>
    </ligand>
</feature>
<dbReference type="PROSITE" id="PS51383">
    <property type="entry name" value="YJEF_C_3"/>
    <property type="match status" value="1"/>
</dbReference>
<feature type="binding site" evidence="6">
    <location>
        <position position="216"/>
    </location>
    <ligand>
        <name>AMP</name>
        <dbReference type="ChEBI" id="CHEBI:456215"/>
    </ligand>
</feature>
<comment type="caution">
    <text evidence="8">The sequence shown here is derived from an EMBL/GenBank/DDBJ whole genome shotgun (WGS) entry which is preliminary data.</text>
</comment>
<dbReference type="AlphaFoldDB" id="A0A0R1RW41"/>
<keyword evidence="2 6" id="KW-0067">ATP-binding</keyword>
<feature type="binding site" evidence="6">
    <location>
        <position position="217"/>
    </location>
    <ligand>
        <name>(6S)-NADPHX</name>
        <dbReference type="ChEBI" id="CHEBI:64076"/>
    </ligand>
</feature>
<dbReference type="GO" id="GO:0046496">
    <property type="term" value="P:nicotinamide nucleotide metabolic process"/>
    <property type="evidence" value="ECO:0007669"/>
    <property type="project" value="UniProtKB-UniRule"/>
</dbReference>
<organism evidence="8 9">
    <name type="scientific">Furfurilactobacillus rossiae DSM 15814</name>
    <dbReference type="NCBI Taxonomy" id="1114972"/>
    <lineage>
        <taxon>Bacteria</taxon>
        <taxon>Bacillati</taxon>
        <taxon>Bacillota</taxon>
        <taxon>Bacilli</taxon>
        <taxon>Lactobacillales</taxon>
        <taxon>Lactobacillaceae</taxon>
        <taxon>Furfurilactobacillus</taxon>
    </lineage>
</organism>
<comment type="similarity">
    <text evidence="6">Belongs to the NnrD/CARKD family.</text>
</comment>
<dbReference type="Pfam" id="PF01256">
    <property type="entry name" value="Carb_kinase"/>
    <property type="match status" value="1"/>
</dbReference>
<evidence type="ECO:0000256" key="3">
    <source>
        <dbReference type="ARBA" id="ARBA00022857"/>
    </source>
</evidence>
<dbReference type="GO" id="GO:0005524">
    <property type="term" value="F:ATP binding"/>
    <property type="evidence" value="ECO:0007669"/>
    <property type="project" value="UniProtKB-KW"/>
</dbReference>
<name>A0A0R1RW41_9LACO</name>
<comment type="catalytic activity">
    <reaction evidence="6">
        <text>(6S)-NADPHX + ADP = AMP + phosphate + NADPH + H(+)</text>
        <dbReference type="Rhea" id="RHEA:32235"/>
        <dbReference type="ChEBI" id="CHEBI:15378"/>
        <dbReference type="ChEBI" id="CHEBI:43474"/>
        <dbReference type="ChEBI" id="CHEBI:57783"/>
        <dbReference type="ChEBI" id="CHEBI:64076"/>
        <dbReference type="ChEBI" id="CHEBI:456215"/>
        <dbReference type="ChEBI" id="CHEBI:456216"/>
        <dbReference type="EC" id="4.2.1.136"/>
    </reaction>
</comment>
<comment type="function">
    <text evidence="6">Catalyzes the dehydration of the S-form of NAD(P)HX at the expense of ADP, which is converted to AMP. Together with NAD(P)HX epimerase, which catalyzes the epimerization of the S- and R-forms, the enzyme allows the repair of both epimers of NAD(P)HX, a damaged form of NAD(P)H that is a result of enzymatic or heat-dependent hydration.</text>
</comment>
<evidence type="ECO:0000256" key="5">
    <source>
        <dbReference type="ARBA" id="ARBA00023239"/>
    </source>
</evidence>
<comment type="cofactor">
    <cofactor evidence="6">
        <name>Mg(2+)</name>
        <dbReference type="ChEBI" id="CHEBI:18420"/>
    </cofactor>
</comment>
<dbReference type="GO" id="GO:0052856">
    <property type="term" value="F:NAD(P)HX epimerase activity"/>
    <property type="evidence" value="ECO:0007669"/>
    <property type="project" value="TreeGrafter"/>
</dbReference>
<proteinExistence type="inferred from homology"/>
<dbReference type="CDD" id="cd01171">
    <property type="entry name" value="YXKO-related"/>
    <property type="match status" value="1"/>
</dbReference>
<dbReference type="InterPro" id="IPR017953">
    <property type="entry name" value="Carbohydrate_kinase_pred_CS"/>
</dbReference>
<keyword evidence="4 6" id="KW-0520">NAD</keyword>
<dbReference type="STRING" id="1114972.FD35_GL000496"/>
<keyword evidence="9" id="KW-1185">Reference proteome</keyword>
<sequence length="282" mass="30114">MSIQPITETILRQTIQPRPENSHKGTYGRLTLVGGNAQFGGAIIMATTAGIYSGAGLTTTLTDPVNITALHARMPEAMVTDFHDETTLTELISSANSIVIGPGLGSDEAGLTALRRVFATVQPQQSLTIDGSAIDLVAKHDLPLPNAKLVFTPHEMEWQRLSGITIKDQTPDNNQQAVAKLGGIVVLKKHHTQVYAGQQIFENPGGTPAMATGGMGDTLAGMVGGFTAQFADQLNAVLSAVYIHSQIADDLAHNAYVVLPTQISEEIPWYMKQYSLPQSTKI</sequence>
<accession>A0A0R1RW41</accession>